<accession>A0ABU3IBE5</accession>
<evidence type="ECO:0000256" key="9">
    <source>
        <dbReference type="ARBA" id="ARBA00023136"/>
    </source>
</evidence>
<dbReference type="Pfam" id="PF02699">
    <property type="entry name" value="YajC"/>
    <property type="match status" value="1"/>
</dbReference>
<feature type="compositionally biased region" description="Acidic residues" evidence="10">
    <location>
        <begin position="119"/>
        <end position="134"/>
    </location>
</feature>
<evidence type="ECO:0000256" key="5">
    <source>
        <dbReference type="ARBA" id="ARBA00022692"/>
    </source>
</evidence>
<comment type="subcellular location">
    <subcellularLocation>
        <location evidence="1">Cell membrane</location>
        <topology evidence="1">Single-pass membrane protein</topology>
    </subcellularLocation>
</comment>
<keyword evidence="6" id="KW-0653">Protein transport</keyword>
<dbReference type="PANTHER" id="PTHR33909">
    <property type="entry name" value="SEC TRANSLOCON ACCESSORY COMPLEX SUBUNIT YAJC"/>
    <property type="match status" value="1"/>
</dbReference>
<evidence type="ECO:0000256" key="4">
    <source>
        <dbReference type="ARBA" id="ARBA00022475"/>
    </source>
</evidence>
<keyword evidence="5" id="KW-0812">Transmembrane</keyword>
<organism evidence="11 12">
    <name type="scientific">Gleimia hominis</name>
    <dbReference type="NCBI Taxonomy" id="595468"/>
    <lineage>
        <taxon>Bacteria</taxon>
        <taxon>Bacillati</taxon>
        <taxon>Actinomycetota</taxon>
        <taxon>Actinomycetes</taxon>
        <taxon>Actinomycetales</taxon>
        <taxon>Actinomycetaceae</taxon>
        <taxon>Gleimia</taxon>
    </lineage>
</organism>
<evidence type="ECO:0000256" key="10">
    <source>
        <dbReference type="SAM" id="MobiDB-lite"/>
    </source>
</evidence>
<comment type="similarity">
    <text evidence="2">Belongs to the YajC family.</text>
</comment>
<evidence type="ECO:0000313" key="12">
    <source>
        <dbReference type="Proteomes" id="UP001247542"/>
    </source>
</evidence>
<proteinExistence type="inferred from homology"/>
<reference evidence="11 12" key="1">
    <citation type="submission" date="2023-06" db="EMBL/GenBank/DDBJ databases">
        <title>Draft genome sequence of Gleimia hominis type strain CCUG 57540T.</title>
        <authorList>
            <person name="Salva-Serra F."/>
            <person name="Cardew S."/>
            <person name="Jensie Markopoulos S."/>
            <person name="Ohlen M."/>
            <person name="Inganas E."/>
            <person name="Svensson-Stadler L."/>
            <person name="Moore E.R.B."/>
        </authorList>
    </citation>
    <scope>NUCLEOTIDE SEQUENCE [LARGE SCALE GENOMIC DNA]</scope>
    <source>
        <strain evidence="11 12">CCUG 57540</strain>
    </source>
</reference>
<evidence type="ECO:0000256" key="8">
    <source>
        <dbReference type="ARBA" id="ARBA00023010"/>
    </source>
</evidence>
<dbReference type="SMART" id="SM01323">
    <property type="entry name" value="YajC"/>
    <property type="match status" value="1"/>
</dbReference>
<evidence type="ECO:0000256" key="6">
    <source>
        <dbReference type="ARBA" id="ARBA00022927"/>
    </source>
</evidence>
<protein>
    <submittedName>
        <fullName evidence="11">Preprotein translocase subunit YajC</fullName>
    </submittedName>
</protein>
<evidence type="ECO:0000313" key="11">
    <source>
        <dbReference type="EMBL" id="MDT3767699.1"/>
    </source>
</evidence>
<keyword evidence="4" id="KW-1003">Cell membrane</keyword>
<dbReference type="InterPro" id="IPR003849">
    <property type="entry name" value="Preprotein_translocase_YajC"/>
</dbReference>
<keyword evidence="12" id="KW-1185">Reference proteome</keyword>
<evidence type="ECO:0000256" key="1">
    <source>
        <dbReference type="ARBA" id="ARBA00004162"/>
    </source>
</evidence>
<feature type="compositionally biased region" description="Low complexity" evidence="10">
    <location>
        <begin position="173"/>
        <end position="191"/>
    </location>
</feature>
<comment type="caution">
    <text evidence="11">The sequence shown here is derived from an EMBL/GenBank/DDBJ whole genome shotgun (WGS) entry which is preliminary data.</text>
</comment>
<keyword evidence="7" id="KW-1133">Transmembrane helix</keyword>
<keyword evidence="9" id="KW-0472">Membrane</keyword>
<dbReference type="EMBL" id="JASXSX010000001">
    <property type="protein sequence ID" value="MDT3767699.1"/>
    <property type="molecule type" value="Genomic_DNA"/>
</dbReference>
<gene>
    <name evidence="11" type="ORF">QS713_06430</name>
</gene>
<sequence length="213" mass="22350">MSIILFAIVAIGVMWFMSSQARKKQAKHIEELQRGLEEGVWVRTGSGYYGIVSDVDGDVVILTSPAGDETYWDKRAIAMIADPPFAADLDAEETDVADADSGAATEADVADADSGAATEADDATEAGADADDVPAAEANDAAVGNKPIPSANPEMPEPPQSPETSETHEAPKGPETLESPETPGTPETPGEQVRAEDLDDAQTRLPNEDEQGK</sequence>
<dbReference type="RefSeq" id="WP_313273496.1">
    <property type="nucleotide sequence ID" value="NZ_JASXSX010000001.1"/>
</dbReference>
<feature type="region of interest" description="Disordered" evidence="10">
    <location>
        <begin position="92"/>
        <end position="213"/>
    </location>
</feature>
<evidence type="ECO:0000256" key="7">
    <source>
        <dbReference type="ARBA" id="ARBA00022989"/>
    </source>
</evidence>
<evidence type="ECO:0000256" key="3">
    <source>
        <dbReference type="ARBA" id="ARBA00022448"/>
    </source>
</evidence>
<keyword evidence="8" id="KW-0811">Translocation</keyword>
<dbReference type="PANTHER" id="PTHR33909:SF1">
    <property type="entry name" value="SEC TRANSLOCON ACCESSORY COMPLEX SUBUNIT YAJC"/>
    <property type="match status" value="1"/>
</dbReference>
<keyword evidence="3" id="KW-0813">Transport</keyword>
<dbReference type="Proteomes" id="UP001247542">
    <property type="component" value="Unassembled WGS sequence"/>
</dbReference>
<evidence type="ECO:0000256" key="2">
    <source>
        <dbReference type="ARBA" id="ARBA00006742"/>
    </source>
</evidence>
<name>A0ABU3IBE5_9ACTO</name>